<organism evidence="2 3">
    <name type="scientific">Salmonella enterica subsp. arizonae</name>
    <dbReference type="NCBI Taxonomy" id="59203"/>
    <lineage>
        <taxon>Bacteria</taxon>
        <taxon>Pseudomonadati</taxon>
        <taxon>Pseudomonadota</taxon>
        <taxon>Gammaproteobacteria</taxon>
        <taxon>Enterobacterales</taxon>
        <taxon>Enterobacteriaceae</taxon>
        <taxon>Salmonella</taxon>
    </lineage>
</organism>
<dbReference type="EC" id="2.7.13.3" evidence="2"/>
<keyword evidence="1" id="KW-1133">Transmembrane helix</keyword>
<dbReference type="GO" id="GO:0004673">
    <property type="term" value="F:protein histidine kinase activity"/>
    <property type="evidence" value="ECO:0007669"/>
    <property type="project" value="UniProtKB-EC"/>
</dbReference>
<proteinExistence type="predicted"/>
<dbReference type="EMBL" id="LS483466">
    <property type="protein sequence ID" value="SQI22715.1"/>
    <property type="molecule type" value="Genomic_DNA"/>
</dbReference>
<dbReference type="Proteomes" id="UP000248731">
    <property type="component" value="Chromosome 1"/>
</dbReference>
<feature type="transmembrane region" description="Helical" evidence="1">
    <location>
        <begin position="20"/>
        <end position="41"/>
    </location>
</feature>
<keyword evidence="3" id="KW-1185">Reference proteome</keyword>
<reference evidence="2 3" key="1">
    <citation type="submission" date="2018-06" db="EMBL/GenBank/DDBJ databases">
        <authorList>
            <consortium name="Pathogen Informatics"/>
            <person name="Doyle S."/>
        </authorList>
    </citation>
    <scope>NUCLEOTIDE SEQUENCE [LARGE SCALE GENOMIC DNA]</scope>
    <source>
        <strain evidence="2 3">NCTC7307</strain>
    </source>
</reference>
<keyword evidence="2" id="KW-0808">Transferase</keyword>
<evidence type="ECO:0000256" key="1">
    <source>
        <dbReference type="SAM" id="Phobius"/>
    </source>
</evidence>
<gene>
    <name evidence="2" type="primary">rcsC_1</name>
    <name evidence="2" type="ORF">NCTC7307_01888</name>
</gene>
<sequence>MKYLASFRTTLKVSRYLFRALALLIWLLIAFASVFYIVNALHQRESEIRQEFNLSSDQAQRFIQRTSDVMKELKYIAENRLTAENGVMSSRARDDKMVVPDFEPLFADSDCAAMGLTGVDRWSHWPGLCAIGATIFLRRMILTAFS</sequence>
<dbReference type="AlphaFoldDB" id="A0A2X4W7U0"/>
<evidence type="ECO:0000313" key="3">
    <source>
        <dbReference type="Proteomes" id="UP000248731"/>
    </source>
</evidence>
<keyword evidence="1" id="KW-0812">Transmembrane</keyword>
<dbReference type="EC" id="2.7.3.-" evidence="2"/>
<protein>
    <submittedName>
        <fullName evidence="2">Sensor protein RcsC</fullName>
        <ecNumber evidence="2">2.7.13.3</ecNumber>
        <ecNumber evidence="2">2.7.3.-</ecNumber>
    </submittedName>
</protein>
<evidence type="ECO:0000313" key="2">
    <source>
        <dbReference type="EMBL" id="SQI22715.1"/>
    </source>
</evidence>
<name>A0A2X4W7U0_SALER</name>
<keyword evidence="1" id="KW-0472">Membrane</keyword>
<accession>A0A2X4W7U0</accession>